<keyword evidence="2" id="KW-1185">Reference proteome</keyword>
<dbReference type="RefSeq" id="WP_107991126.1">
    <property type="nucleotide sequence ID" value="NZ_QAYG01000008.1"/>
</dbReference>
<dbReference type="AlphaFoldDB" id="A0A2T5V5M4"/>
<accession>A0A2T5V5M4</accession>
<organism evidence="1 2">
    <name type="scientific">Breoghania corrubedonensis</name>
    <dbReference type="NCBI Taxonomy" id="665038"/>
    <lineage>
        <taxon>Bacteria</taxon>
        <taxon>Pseudomonadati</taxon>
        <taxon>Pseudomonadota</taxon>
        <taxon>Alphaproteobacteria</taxon>
        <taxon>Hyphomicrobiales</taxon>
        <taxon>Stappiaceae</taxon>
        <taxon>Breoghania</taxon>
    </lineage>
</organism>
<dbReference type="EMBL" id="QAYG01000008">
    <property type="protein sequence ID" value="PTW59062.1"/>
    <property type="molecule type" value="Genomic_DNA"/>
</dbReference>
<evidence type="ECO:0000313" key="1">
    <source>
        <dbReference type="EMBL" id="PTW59062.1"/>
    </source>
</evidence>
<protein>
    <submittedName>
        <fullName evidence="1">Uncharacterized protein</fullName>
    </submittedName>
</protein>
<gene>
    <name evidence="1" type="ORF">C8N35_10898</name>
</gene>
<sequence length="168" mass="18778">MANGIHSSSTARNGYLDRLPERLVVEGFRRWMAGYDTGDIQCWEMAWNLYAKALGPKQARSAMAELSCWVRAIRSNSARSVCLFPYGCRKLCRDECMAVSMVACVQHRDNDALEAAATQLIGCEHIAEAVETARSFGEMLDSIGQHLIPVPRPVIEDIALRPGRQHFH</sequence>
<proteinExistence type="predicted"/>
<comment type="caution">
    <text evidence="1">The sequence shown here is derived from an EMBL/GenBank/DDBJ whole genome shotgun (WGS) entry which is preliminary data.</text>
</comment>
<evidence type="ECO:0000313" key="2">
    <source>
        <dbReference type="Proteomes" id="UP000244081"/>
    </source>
</evidence>
<dbReference type="OrthoDB" id="7867040at2"/>
<dbReference type="Proteomes" id="UP000244081">
    <property type="component" value="Unassembled WGS sequence"/>
</dbReference>
<reference evidence="1 2" key="1">
    <citation type="submission" date="2018-04" db="EMBL/GenBank/DDBJ databases">
        <title>Genomic Encyclopedia of Archaeal and Bacterial Type Strains, Phase II (KMG-II): from individual species to whole genera.</title>
        <authorList>
            <person name="Goeker M."/>
        </authorList>
    </citation>
    <scope>NUCLEOTIDE SEQUENCE [LARGE SCALE GENOMIC DNA]</scope>
    <source>
        <strain evidence="1 2">DSM 23382</strain>
    </source>
</reference>
<name>A0A2T5V5M4_9HYPH</name>